<dbReference type="eggNOG" id="ENOG5033Z7H">
    <property type="taxonomic scope" value="Bacteria"/>
</dbReference>
<evidence type="ECO:0000256" key="2">
    <source>
        <dbReference type="SAM" id="SignalP"/>
    </source>
</evidence>
<dbReference type="STRING" id="443218.AS9A_2111"/>
<protein>
    <recommendedName>
        <fullName evidence="5">Secreted protein</fullName>
    </recommendedName>
</protein>
<feature type="signal peptide" evidence="2">
    <location>
        <begin position="1"/>
        <end position="28"/>
    </location>
</feature>
<feature type="compositionally biased region" description="Acidic residues" evidence="1">
    <location>
        <begin position="74"/>
        <end position="97"/>
    </location>
</feature>
<keyword evidence="2" id="KW-0732">Signal</keyword>
<evidence type="ECO:0000313" key="3">
    <source>
        <dbReference type="EMBL" id="AEF40560.1"/>
    </source>
</evidence>
<feature type="chain" id="PRO_5003333695" description="Secreted protein" evidence="2">
    <location>
        <begin position="29"/>
        <end position="249"/>
    </location>
</feature>
<proteinExistence type="predicted"/>
<evidence type="ECO:0000313" key="4">
    <source>
        <dbReference type="Proteomes" id="UP000009235"/>
    </source>
</evidence>
<dbReference type="KEGG" id="asd:AS9A_2111"/>
<keyword evidence="4" id="KW-1185">Reference proteome</keyword>
<reference evidence="3 4" key="1">
    <citation type="journal article" date="2011" name="J. Bacteriol.">
        <title>Complete genome sequence of Amycolicicoccus subflavus DQS3-9A1T, an actinomycete isolated from crude oil-polluted soil.</title>
        <authorList>
            <person name="Cai M."/>
            <person name="Chen W.M."/>
            <person name="Nie Y."/>
            <person name="Chi C.Q."/>
            <person name="Wang Y.N."/>
            <person name="Tang Y.Q."/>
            <person name="Li G.Y."/>
            <person name="Wu X.L."/>
        </authorList>
    </citation>
    <scope>NUCLEOTIDE SEQUENCE [LARGE SCALE GENOMIC DNA]</scope>
    <source>
        <strain evidence="4">DSM 45089 / DQS3-9A1</strain>
    </source>
</reference>
<dbReference type="Proteomes" id="UP000009235">
    <property type="component" value="Chromosome"/>
</dbReference>
<name>F6EPT1_HOYSD</name>
<dbReference type="AlphaFoldDB" id="F6EPT1"/>
<organism evidence="3 4">
    <name type="scientific">Hoyosella subflava (strain DSM 45089 / JCM 17490 / NBRC 109087 / DQS3-9A1)</name>
    <name type="common">Amycolicicoccus subflavus</name>
    <dbReference type="NCBI Taxonomy" id="443218"/>
    <lineage>
        <taxon>Bacteria</taxon>
        <taxon>Bacillati</taxon>
        <taxon>Actinomycetota</taxon>
        <taxon>Actinomycetes</taxon>
        <taxon>Mycobacteriales</taxon>
        <taxon>Hoyosellaceae</taxon>
        <taxon>Hoyosella</taxon>
    </lineage>
</organism>
<dbReference type="RefSeq" id="WP_013806909.1">
    <property type="nucleotide sequence ID" value="NC_015564.1"/>
</dbReference>
<evidence type="ECO:0008006" key="5">
    <source>
        <dbReference type="Google" id="ProtNLM"/>
    </source>
</evidence>
<accession>F6EPT1</accession>
<dbReference type="EMBL" id="CP002786">
    <property type="protein sequence ID" value="AEF40560.1"/>
    <property type="molecule type" value="Genomic_DNA"/>
</dbReference>
<feature type="region of interest" description="Disordered" evidence="1">
    <location>
        <begin position="74"/>
        <end position="99"/>
    </location>
</feature>
<evidence type="ECO:0000256" key="1">
    <source>
        <dbReference type="SAM" id="MobiDB-lite"/>
    </source>
</evidence>
<dbReference type="HOGENOM" id="CLU_1114027_0_0_11"/>
<gene>
    <name evidence="3" type="ordered locus">AS9A_2111</name>
</gene>
<dbReference type="OrthoDB" id="3697261at2"/>
<sequence length="249" mass="26326">MHRHIWSRRIVATVGSAGVVLALGGATAAAEPEPGPVLGTEIPAGTFDAAVEPAQADVTDQEEAVGTVDALDEAPETAEATEDEAEALQDQTSDEESTPPATDWLNATLTVPAINGCPDEATVTFEDGKAETDTQVYRFAFDGVIKYGDVTGDGNDEALVLLDCGPRDAHYTGALVAFSEGDEGIEPVGVVVNPATWTERPIDFTVWHGDVAVAMIDIDLPAVAEEAGQVSTEYYRWSADTESFERIDN</sequence>